<sequence length="404" mass="43200">MSAFVDTARSWTQNGPLEIVKALLEAALFRNPEPQPVSTWRIIINPPMPYWVTLFSQSCRLISFLILLPVFLVGVLDFAGYAVFRTLGLHRRRVRIQRQTKQDVKLPIGRSGSRRKPRVYHNDRHRPTDRSNIPSIVKAPLLSPGTYDAEILLRQRARSLSSASAQEEAAWVASGGQNARLSSLTNDGGGDLSLTSPDTDGGSQSDADASSRDYFGRAPRVGVDGALGLTDTDLDESGNESGRDSPVHRFSQLKSAGAAGGASRRRGLSGGLNFTPVSPDKFTSAQHTAENASEDNKNSTPTLPQTRNVDISYSASVVSLSSDSLTSSSNGGDRLQTEPSGQINNGKHDDMSSSNLSSSWIGVDQEVTSAGNDKVTTISPPVTVDGMNAAAAAGLETHSHVWTG</sequence>
<name>A0A077R678_9BASI</name>
<feature type="non-terminal residue" evidence="3">
    <location>
        <position position="404"/>
    </location>
</feature>
<evidence type="ECO:0000256" key="1">
    <source>
        <dbReference type="SAM" id="MobiDB-lite"/>
    </source>
</evidence>
<feature type="region of interest" description="Disordered" evidence="1">
    <location>
        <begin position="182"/>
        <end position="308"/>
    </location>
</feature>
<reference evidence="3" key="1">
    <citation type="journal article" date="2014" name="Genome Biol. Evol.">
        <title>Gene Loss Rather Than Gene Gain Is Associated with a Host Jump from Monocots to Dicots in the Smut Fungus Melanopsichium pennsylvanicum.</title>
        <authorList>
            <person name="Sharma R."/>
            <person name="Mishra B."/>
            <person name="Runge F."/>
            <person name="Thines M."/>
        </authorList>
    </citation>
    <scope>NUCLEOTIDE SEQUENCE</scope>
    <source>
        <strain evidence="3">4</strain>
    </source>
</reference>
<dbReference type="EMBL" id="HG529615">
    <property type="protein sequence ID" value="CDI54452.1"/>
    <property type="molecule type" value="Genomic_DNA"/>
</dbReference>
<feature type="transmembrane region" description="Helical" evidence="2">
    <location>
        <begin position="61"/>
        <end position="84"/>
    </location>
</feature>
<organism evidence="3">
    <name type="scientific">Melanopsichium pennsylvanicum 4</name>
    <dbReference type="NCBI Taxonomy" id="1398559"/>
    <lineage>
        <taxon>Eukaryota</taxon>
        <taxon>Fungi</taxon>
        <taxon>Dikarya</taxon>
        <taxon>Basidiomycota</taxon>
        <taxon>Ustilaginomycotina</taxon>
        <taxon>Ustilaginomycetes</taxon>
        <taxon>Ustilaginales</taxon>
        <taxon>Ustilaginaceae</taxon>
        <taxon>Melanopsichium</taxon>
    </lineage>
</organism>
<evidence type="ECO:0000313" key="3">
    <source>
        <dbReference type="EMBL" id="CDI54452.1"/>
    </source>
</evidence>
<keyword evidence="2" id="KW-0472">Membrane</keyword>
<feature type="compositionally biased region" description="Low complexity" evidence="1">
    <location>
        <begin position="198"/>
        <end position="208"/>
    </location>
</feature>
<protein>
    <submittedName>
        <fullName evidence="3">Uncharacterized protein</fullName>
    </submittedName>
</protein>
<keyword evidence="2" id="KW-0812">Transmembrane</keyword>
<evidence type="ECO:0000256" key="2">
    <source>
        <dbReference type="SAM" id="Phobius"/>
    </source>
</evidence>
<feature type="compositionally biased region" description="Polar residues" evidence="1">
    <location>
        <begin position="298"/>
        <end position="308"/>
    </location>
</feature>
<feature type="region of interest" description="Disordered" evidence="1">
    <location>
        <begin position="322"/>
        <end position="357"/>
    </location>
</feature>
<feature type="compositionally biased region" description="Basic and acidic residues" evidence="1">
    <location>
        <begin position="120"/>
        <end position="129"/>
    </location>
</feature>
<accession>A0A077R678</accession>
<dbReference type="AlphaFoldDB" id="A0A077R678"/>
<feature type="region of interest" description="Disordered" evidence="1">
    <location>
        <begin position="105"/>
        <end position="136"/>
    </location>
</feature>
<feature type="compositionally biased region" description="Polar residues" evidence="1">
    <location>
        <begin position="281"/>
        <end position="291"/>
    </location>
</feature>
<keyword evidence="2" id="KW-1133">Transmembrane helix</keyword>
<proteinExistence type="predicted"/>